<dbReference type="GO" id="GO:0003676">
    <property type="term" value="F:nucleic acid binding"/>
    <property type="evidence" value="ECO:0007669"/>
    <property type="project" value="InterPro"/>
</dbReference>
<dbReference type="PANTHER" id="PTHR46889">
    <property type="entry name" value="TRANSPOSASE INSF FOR INSERTION SEQUENCE IS3B-RELATED"/>
    <property type="match status" value="1"/>
</dbReference>
<dbReference type="GO" id="GO:0015074">
    <property type="term" value="P:DNA integration"/>
    <property type="evidence" value="ECO:0007669"/>
    <property type="project" value="InterPro"/>
</dbReference>
<dbReference type="PANTHER" id="PTHR46889:SF4">
    <property type="entry name" value="TRANSPOSASE INSO FOR INSERTION SEQUENCE ELEMENT IS911B-RELATED"/>
    <property type="match status" value="1"/>
</dbReference>
<dbReference type="SUPFAM" id="SSF53098">
    <property type="entry name" value="Ribonuclease H-like"/>
    <property type="match status" value="1"/>
</dbReference>
<feature type="domain" description="Integrase catalytic" evidence="1">
    <location>
        <begin position="82"/>
        <end position="148"/>
    </location>
</feature>
<gene>
    <name evidence="2" type="ORF">AB5J52_07490</name>
</gene>
<name>A0AB39QLC2_9ACTN</name>
<reference evidence="2" key="1">
    <citation type="submission" date="2024-07" db="EMBL/GenBank/DDBJ databases">
        <authorList>
            <person name="Yu S.T."/>
        </authorList>
    </citation>
    <scope>NUCLEOTIDE SEQUENCE</scope>
    <source>
        <strain evidence="2">R39</strain>
    </source>
</reference>
<evidence type="ECO:0000259" key="1">
    <source>
        <dbReference type="Pfam" id="PF13683"/>
    </source>
</evidence>
<dbReference type="InterPro" id="IPR050900">
    <property type="entry name" value="Transposase_IS3/IS150/IS904"/>
</dbReference>
<dbReference type="InterPro" id="IPR012337">
    <property type="entry name" value="RNaseH-like_sf"/>
</dbReference>
<dbReference type="InterPro" id="IPR001584">
    <property type="entry name" value="Integrase_cat-core"/>
</dbReference>
<evidence type="ECO:0000313" key="2">
    <source>
        <dbReference type="EMBL" id="XDQ42113.1"/>
    </source>
</evidence>
<protein>
    <submittedName>
        <fullName evidence="2">Integrase core domain-containing protein</fullName>
    </submittedName>
</protein>
<dbReference type="Gene3D" id="3.30.420.10">
    <property type="entry name" value="Ribonuclease H-like superfamily/Ribonuclease H"/>
    <property type="match status" value="1"/>
</dbReference>
<dbReference type="Pfam" id="PF13683">
    <property type="entry name" value="rve_3"/>
    <property type="match status" value="1"/>
</dbReference>
<sequence>MGEVAVADPAVLVGVISGQKTVHSIPYRASCRALGVSEAWFYKWRRRPSGPTKREIRRAEHPLVEPGESTSEAFQQLCGRWGVVQSMGRVGSALDNAAAEPFHSVLKVEYIHRHTFATRTEARLKTATWIADFYNTKRRHSAAGGKPPVEFERIIQEARARTDQEGRAA</sequence>
<organism evidence="2">
    <name type="scientific">Streptomyces sp. R39</name>
    <dbReference type="NCBI Taxonomy" id="3238631"/>
    <lineage>
        <taxon>Bacteria</taxon>
        <taxon>Bacillati</taxon>
        <taxon>Actinomycetota</taxon>
        <taxon>Actinomycetes</taxon>
        <taxon>Kitasatosporales</taxon>
        <taxon>Streptomycetaceae</taxon>
        <taxon>Streptomyces</taxon>
    </lineage>
</organism>
<dbReference type="InterPro" id="IPR036397">
    <property type="entry name" value="RNaseH_sf"/>
</dbReference>
<proteinExistence type="predicted"/>
<accession>A0AB39QLC2</accession>
<dbReference type="EMBL" id="CP163441">
    <property type="protein sequence ID" value="XDQ42113.1"/>
    <property type="molecule type" value="Genomic_DNA"/>
</dbReference>
<dbReference type="AlphaFoldDB" id="A0AB39QLC2"/>
<dbReference type="RefSeq" id="WP_369221645.1">
    <property type="nucleotide sequence ID" value="NZ_CP163441.1"/>
</dbReference>